<evidence type="ECO:0000256" key="4">
    <source>
        <dbReference type="ARBA" id="ARBA00011575"/>
    </source>
</evidence>
<comment type="subunit">
    <text evidence="4 15">Heterotetramer consisting of two non-identical subunits: a beta subunit (TrpG) and a large alpha subunit (TrpE).</text>
</comment>
<dbReference type="GO" id="GO:0004049">
    <property type="term" value="F:anthranilate synthase activity"/>
    <property type="evidence" value="ECO:0007669"/>
    <property type="project" value="UniProtKB-EC"/>
</dbReference>
<keyword evidence="19" id="KW-1185">Reference proteome</keyword>
<evidence type="ECO:0000256" key="13">
    <source>
        <dbReference type="ARBA" id="ARBA00025634"/>
    </source>
</evidence>
<evidence type="ECO:0000256" key="8">
    <source>
        <dbReference type="ARBA" id="ARBA00022723"/>
    </source>
</evidence>
<evidence type="ECO:0000256" key="5">
    <source>
        <dbReference type="ARBA" id="ARBA00012266"/>
    </source>
</evidence>
<keyword evidence="10 15" id="KW-0460">Magnesium</keyword>
<evidence type="ECO:0000256" key="14">
    <source>
        <dbReference type="ARBA" id="ARBA00047683"/>
    </source>
</evidence>
<dbReference type="KEGG" id="glj:GKIL_3302"/>
<feature type="domain" description="Anthranilate synthase component I N-terminal" evidence="17">
    <location>
        <begin position="28"/>
        <end position="168"/>
    </location>
</feature>
<evidence type="ECO:0000256" key="10">
    <source>
        <dbReference type="ARBA" id="ARBA00022842"/>
    </source>
</evidence>
<comment type="pathway">
    <text evidence="2 15">Amino-acid biosynthesis; L-tryptophan biosynthesis; L-tryptophan from chorismate: step 1/5.</text>
</comment>
<dbReference type="InterPro" id="IPR005801">
    <property type="entry name" value="ADC_synthase"/>
</dbReference>
<dbReference type="PANTHER" id="PTHR11236">
    <property type="entry name" value="AMINOBENZOATE/ANTHRANILATE SYNTHASE"/>
    <property type="match status" value="1"/>
</dbReference>
<keyword evidence="7 15" id="KW-0028">Amino-acid biosynthesis</keyword>
<keyword evidence="9 15" id="KW-0822">Tryptophan biosynthesis</keyword>
<dbReference type="NCBIfam" id="TIGR00564">
    <property type="entry name" value="trpE_most"/>
    <property type="match status" value="1"/>
</dbReference>
<evidence type="ECO:0000313" key="19">
    <source>
        <dbReference type="Proteomes" id="UP000017396"/>
    </source>
</evidence>
<dbReference type="Pfam" id="PF04715">
    <property type="entry name" value="Anth_synt_I_N"/>
    <property type="match status" value="1"/>
</dbReference>
<dbReference type="InterPro" id="IPR015890">
    <property type="entry name" value="Chorismate_C"/>
</dbReference>
<protein>
    <recommendedName>
        <fullName evidence="6 15">Anthranilate synthase component 1</fullName>
        <ecNumber evidence="5 15">4.1.3.27</ecNumber>
    </recommendedName>
</protein>
<dbReference type="EMBL" id="CP003587">
    <property type="protein sequence ID" value="AGY59548.1"/>
    <property type="molecule type" value="Genomic_DNA"/>
</dbReference>
<dbReference type="HOGENOM" id="CLU_006493_9_3_3"/>
<dbReference type="PRINTS" id="PR00095">
    <property type="entry name" value="ANTSNTHASEI"/>
</dbReference>
<dbReference type="InterPro" id="IPR005256">
    <property type="entry name" value="Anth_synth_I_PabB"/>
</dbReference>
<comment type="catalytic activity">
    <reaction evidence="14 15">
        <text>chorismate + L-glutamine = anthranilate + pyruvate + L-glutamate + H(+)</text>
        <dbReference type="Rhea" id="RHEA:21732"/>
        <dbReference type="ChEBI" id="CHEBI:15361"/>
        <dbReference type="ChEBI" id="CHEBI:15378"/>
        <dbReference type="ChEBI" id="CHEBI:16567"/>
        <dbReference type="ChEBI" id="CHEBI:29748"/>
        <dbReference type="ChEBI" id="CHEBI:29985"/>
        <dbReference type="ChEBI" id="CHEBI:58359"/>
        <dbReference type="EC" id="4.1.3.27"/>
    </reaction>
</comment>
<keyword evidence="11 15" id="KW-0057">Aromatic amino acid biosynthesis</keyword>
<dbReference type="SUPFAM" id="SSF56322">
    <property type="entry name" value="ADC synthase"/>
    <property type="match status" value="1"/>
</dbReference>
<evidence type="ECO:0000256" key="12">
    <source>
        <dbReference type="ARBA" id="ARBA00023239"/>
    </source>
</evidence>
<dbReference type="AlphaFoldDB" id="U5QKZ4"/>
<evidence type="ECO:0000256" key="7">
    <source>
        <dbReference type="ARBA" id="ARBA00022605"/>
    </source>
</evidence>
<evidence type="ECO:0000256" key="1">
    <source>
        <dbReference type="ARBA" id="ARBA00001946"/>
    </source>
</evidence>
<keyword evidence="12 15" id="KW-0456">Lyase</keyword>
<dbReference type="GO" id="GO:0000162">
    <property type="term" value="P:L-tryptophan biosynthetic process"/>
    <property type="evidence" value="ECO:0007669"/>
    <property type="project" value="UniProtKB-UniPathway"/>
</dbReference>
<dbReference type="OrthoDB" id="9803598at2"/>
<proteinExistence type="inferred from homology"/>
<feature type="domain" description="Chorismate-utilising enzyme C-terminal" evidence="16">
    <location>
        <begin position="225"/>
        <end position="482"/>
    </location>
</feature>
<dbReference type="Gene3D" id="3.60.120.10">
    <property type="entry name" value="Anthranilate synthase"/>
    <property type="match status" value="1"/>
</dbReference>
<accession>U5QKZ4</accession>
<dbReference type="PANTHER" id="PTHR11236:SF48">
    <property type="entry name" value="ISOCHORISMATE SYNTHASE MENF"/>
    <property type="match status" value="1"/>
</dbReference>
<dbReference type="STRING" id="1183438.GKIL_3302"/>
<dbReference type="InterPro" id="IPR006805">
    <property type="entry name" value="Anth_synth_I_N"/>
</dbReference>
<evidence type="ECO:0000256" key="3">
    <source>
        <dbReference type="ARBA" id="ARBA00009562"/>
    </source>
</evidence>
<evidence type="ECO:0000313" key="18">
    <source>
        <dbReference type="EMBL" id="AGY59548.1"/>
    </source>
</evidence>
<organism evidence="18 19">
    <name type="scientific">Gloeobacter kilaueensis (strain ATCC BAA-2537 / CCAP 1431/1 / ULC 316 / JS1)</name>
    <dbReference type="NCBI Taxonomy" id="1183438"/>
    <lineage>
        <taxon>Bacteria</taxon>
        <taxon>Bacillati</taxon>
        <taxon>Cyanobacteriota</taxon>
        <taxon>Cyanophyceae</taxon>
        <taxon>Gloeobacterales</taxon>
        <taxon>Gloeobacteraceae</taxon>
        <taxon>Gloeobacter</taxon>
    </lineage>
</organism>
<dbReference type="Proteomes" id="UP000017396">
    <property type="component" value="Chromosome"/>
</dbReference>
<evidence type="ECO:0000256" key="6">
    <source>
        <dbReference type="ARBA" id="ARBA00020653"/>
    </source>
</evidence>
<dbReference type="eggNOG" id="COG0147">
    <property type="taxonomic scope" value="Bacteria"/>
</dbReference>
<gene>
    <name evidence="15 18" type="primary">trpE</name>
    <name evidence="18" type="ORF">GKIL_3302</name>
</gene>
<evidence type="ECO:0000259" key="17">
    <source>
        <dbReference type="Pfam" id="PF04715"/>
    </source>
</evidence>
<evidence type="ECO:0000256" key="11">
    <source>
        <dbReference type="ARBA" id="ARBA00023141"/>
    </source>
</evidence>
<evidence type="ECO:0000256" key="2">
    <source>
        <dbReference type="ARBA" id="ARBA00004873"/>
    </source>
</evidence>
<dbReference type="EC" id="4.1.3.27" evidence="5 15"/>
<keyword evidence="8 15" id="KW-0479">Metal-binding</keyword>
<dbReference type="InterPro" id="IPR019999">
    <property type="entry name" value="Anth_synth_I-like"/>
</dbReference>
<evidence type="ECO:0000259" key="16">
    <source>
        <dbReference type="Pfam" id="PF00425"/>
    </source>
</evidence>
<dbReference type="Pfam" id="PF00425">
    <property type="entry name" value="Chorismate_bind"/>
    <property type="match status" value="1"/>
</dbReference>
<reference evidence="18 19" key="1">
    <citation type="journal article" date="2013" name="PLoS ONE">
        <title>Cultivation and Complete Genome Sequencing of Gloeobacter kilaueensis sp. nov., from a Lava Cave in Kilauea Caldera, Hawai'i.</title>
        <authorList>
            <person name="Saw J.H."/>
            <person name="Schatz M."/>
            <person name="Brown M.V."/>
            <person name="Kunkel D.D."/>
            <person name="Foster J.S."/>
            <person name="Shick H."/>
            <person name="Christensen S."/>
            <person name="Hou S."/>
            <person name="Wan X."/>
            <person name="Donachie S.P."/>
        </authorList>
    </citation>
    <scope>NUCLEOTIDE SEQUENCE [LARGE SCALE GENOMIC DNA]</scope>
    <source>
        <strain evidence="19">JS</strain>
    </source>
</reference>
<dbReference type="RefSeq" id="WP_023174835.1">
    <property type="nucleotide sequence ID" value="NC_022600.1"/>
</dbReference>
<name>U5QKZ4_GLOK1</name>
<comment type="function">
    <text evidence="13 15">Part of a heterotetrameric complex that catalyzes the two-step biosynthesis of anthranilate, an intermediate in the biosynthesis of L-tryptophan. In the first step, the glutamine-binding beta subunit (TrpG) of anthranilate synthase (AS) provides the glutamine amidotransferase activity which generates ammonia as a substrate that, along with chorismate, is used in the second step, catalyzed by the large alpha subunit of AS (TrpE) to produce anthranilate. In the absence of TrpG, TrpE can synthesize anthranilate directly from chorismate and high concentrations of ammonia.</text>
</comment>
<sequence>MVAPDFERFAQLTAEGNFIPVYREILADLETPVSAWYRVCAEAQQSFLLESVEGGERLGRYSFLGCEPLWTLSARGDTCEQVFRDGHKILHRGDPFVVLDRCLEPYHPVHLPELPAGIGGLFGYWGYELIRWIEPSVPVHAEPAALPDGFWMQIDSLLIFDQIKRKIWVVAYADLREQDAQSAYQEASERVDALVERLSRPSAKARPLSLEWTAAPVSPTSNFSREEFCSAVERAREYIRAGDIFQVVLAQRFATAYRGESFDLYRTLRVINPSPYMAYYNFGDFQIVGSSPEVMVRLDRREGRALATLRPIAGTRRRGLDDEEDQWLEKDLLADPKEVAEHVMLVDLGRNDLGRVCKPGTVQVDELLTIERYSHVMHIVSNVTGELREGARAWELLKATFPAGTVSGAPKIRAMEIIYELEPFWRGPYAGAYGYYSFDGQLNTAITIRTLVVANNQATIQAGAGLVADSVPLVEYEETLSKARGMLETIARAQQASP</sequence>
<dbReference type="UniPathway" id="UPA00035">
    <property type="reaction ID" value="UER00040"/>
</dbReference>
<comment type="cofactor">
    <cofactor evidence="1 15">
        <name>Mg(2+)</name>
        <dbReference type="ChEBI" id="CHEBI:18420"/>
    </cofactor>
</comment>
<comment type="similarity">
    <text evidence="3 15">Belongs to the anthranilate synthase component I family.</text>
</comment>
<evidence type="ECO:0000256" key="9">
    <source>
        <dbReference type="ARBA" id="ARBA00022822"/>
    </source>
</evidence>
<dbReference type="GO" id="GO:0046872">
    <property type="term" value="F:metal ion binding"/>
    <property type="evidence" value="ECO:0007669"/>
    <property type="project" value="UniProtKB-KW"/>
</dbReference>
<dbReference type="PATRIC" id="fig|1183438.3.peg.3245"/>
<evidence type="ECO:0000256" key="15">
    <source>
        <dbReference type="RuleBase" id="RU364045"/>
    </source>
</evidence>